<evidence type="ECO:0000313" key="3">
    <source>
        <dbReference type="Proteomes" id="UP000197904"/>
    </source>
</evidence>
<dbReference type="Gene3D" id="2.40.50.320">
    <property type="entry name" value="Copper binding periplasmic protein CusF"/>
    <property type="match status" value="1"/>
</dbReference>
<sequence length="90" mass="9201">MADQAKPATGDMAQSAKTASATGTVEAVDAAAGKITIAHGPVDALGWPAMTMGFKATPEQIASVQAGQKVHFEFQAQAMEATITQIMPAQ</sequence>
<reference evidence="2 3" key="1">
    <citation type="submission" date="2017-06" db="EMBL/GenBank/DDBJ databases">
        <authorList>
            <person name="Kim H.J."/>
            <person name="Triplett B.A."/>
        </authorList>
    </citation>
    <scope>NUCLEOTIDE SEQUENCE [LARGE SCALE GENOMIC DNA]</scope>
    <source>
        <strain evidence="2 3">S18795</strain>
    </source>
</reference>
<proteinExistence type="predicted"/>
<dbReference type="InterPro" id="IPR021647">
    <property type="entry name" value="CusF_Ec"/>
</dbReference>
<dbReference type="EMBL" id="NIXP01000076">
    <property type="protein sequence ID" value="OWR33603.1"/>
    <property type="molecule type" value="Genomic_DNA"/>
</dbReference>
<name>A0A246KYG5_9GAMM</name>
<gene>
    <name evidence="2" type="ORF">CEE55_11125</name>
</gene>
<accession>A0A246KYG5</accession>
<evidence type="ECO:0000256" key="1">
    <source>
        <dbReference type="SAM" id="MobiDB-lite"/>
    </source>
</evidence>
<dbReference type="Proteomes" id="UP000197904">
    <property type="component" value="Unassembled WGS sequence"/>
</dbReference>
<feature type="region of interest" description="Disordered" evidence="1">
    <location>
        <begin position="1"/>
        <end position="23"/>
    </location>
</feature>
<dbReference type="AlphaFoldDB" id="A0A246KYG5"/>
<protein>
    <recommendedName>
        <fullName evidence="4">Copper-binding protein</fullName>
    </recommendedName>
</protein>
<dbReference type="Pfam" id="PF11604">
    <property type="entry name" value="CusF_Ec"/>
    <property type="match status" value="1"/>
</dbReference>
<organism evidence="2 3">
    <name type="scientific">Stenotrophomonas pavanii</name>
    <dbReference type="NCBI Taxonomy" id="487698"/>
    <lineage>
        <taxon>Bacteria</taxon>
        <taxon>Pseudomonadati</taxon>
        <taxon>Pseudomonadota</taxon>
        <taxon>Gammaproteobacteria</taxon>
        <taxon>Lysobacterales</taxon>
        <taxon>Lysobacteraceae</taxon>
        <taxon>Stenotrophomonas</taxon>
    </lineage>
</organism>
<dbReference type="InterPro" id="IPR042230">
    <property type="entry name" value="CusF_sf"/>
</dbReference>
<evidence type="ECO:0008006" key="4">
    <source>
        <dbReference type="Google" id="ProtNLM"/>
    </source>
</evidence>
<evidence type="ECO:0000313" key="2">
    <source>
        <dbReference type="EMBL" id="OWR33603.1"/>
    </source>
</evidence>
<comment type="caution">
    <text evidence="2">The sequence shown here is derived from an EMBL/GenBank/DDBJ whole genome shotgun (WGS) entry which is preliminary data.</text>
</comment>